<dbReference type="KEGG" id="mlc:MSB_A0842"/>
<dbReference type="AlphaFoldDB" id="E4PSP2"/>
<organism evidence="1 2">
    <name type="scientific">Mycoplasma leachii (strain DSM 21131 / NCTC 10133 / N29 / PG50)</name>
    <dbReference type="NCBI Taxonomy" id="880447"/>
    <lineage>
        <taxon>Bacteria</taxon>
        <taxon>Bacillati</taxon>
        <taxon>Mycoplasmatota</taxon>
        <taxon>Mollicutes</taxon>
        <taxon>Mycoplasmataceae</taxon>
        <taxon>Mycoplasma</taxon>
    </lineage>
</organism>
<name>E4PSP2_MYCLG</name>
<dbReference type="HOGENOM" id="CLU_1650270_0_0_14"/>
<evidence type="ECO:0000313" key="2">
    <source>
        <dbReference type="Proteomes" id="UP000008712"/>
    </source>
</evidence>
<reference evidence="2" key="1">
    <citation type="submission" date="2010-07" db="EMBL/GenBank/DDBJ databases">
        <title>Genome sequence of Mycoplasma leachii PG50 MU clone A8.</title>
        <authorList>
            <person name="Wise K."/>
            <person name="Calcutt M.J."/>
            <person name="Foecking M.F."/>
            <person name="Madupu R."/>
            <person name="DeBoy R.T."/>
            <person name="Roske K."/>
            <person name="Martin T.R."/>
            <person name="Hvinden M.L."/>
            <person name="Durkin A.S."/>
            <person name="Glass J."/>
            <person name="Methe B.A."/>
        </authorList>
    </citation>
    <scope>NUCLEOTIDE SEQUENCE [LARGE SCALE GENOMIC DNA]</scope>
    <source>
        <strain evidence="2">DSM 21131 / NCTC 10133 / N29 / PG50</strain>
    </source>
</reference>
<evidence type="ECO:0000313" key="1">
    <source>
        <dbReference type="EMBL" id="ADR23861.1"/>
    </source>
</evidence>
<sequence>MIPNGSEDKEFNDEQVKYLKKALEFSNNSSTLWTTYSWFSIPYQLINVFNFRNRNIFNQFSNSSSNLNNFIYNDLDDISYKYKLVKNSNYNKYSVLKNDKLVQMYVIPGLLQSRTILSSNNINNKKINSRSRDIIYVRKMLMTLTLILLKMKTIFQEKII</sequence>
<dbReference type="EMBL" id="CP002108">
    <property type="protein sequence ID" value="ADR23861.1"/>
    <property type="molecule type" value="Genomic_DNA"/>
</dbReference>
<dbReference type="Proteomes" id="UP000008712">
    <property type="component" value="Chromosome"/>
</dbReference>
<keyword evidence="2" id="KW-1185">Reference proteome</keyword>
<proteinExistence type="predicted"/>
<gene>
    <name evidence="1" type="ordered locus">MSB_A0842</name>
</gene>
<dbReference type="eggNOG" id="COG1277">
    <property type="taxonomic scope" value="Bacteria"/>
</dbReference>
<accession>E4PSP2</accession>
<protein>
    <submittedName>
        <fullName evidence="1">Conserved domain protein</fullName>
    </submittedName>
</protein>
<reference evidence="1 2" key="2">
    <citation type="journal article" date="2012" name="J. Bacteriol.">
        <title>Complete Genome Sequences of Mycoplasma leachii Strain PG50T and the Pathogenic Mycoplasma mycoides subsp. mycoides Small Colony Biotype Strain Gladysdale.</title>
        <authorList>
            <person name="Wise K.S."/>
            <person name="Calcutt M.J."/>
            <person name="Foecking M.F."/>
            <person name="Madupu R."/>
            <person name="Deboy R.T."/>
            <person name="Roske K."/>
            <person name="Hvinden M.L."/>
            <person name="Martin T.R."/>
            <person name="Durkin A.S."/>
            <person name="Glass J.I."/>
            <person name="Methe B.A."/>
        </authorList>
    </citation>
    <scope>NUCLEOTIDE SEQUENCE [LARGE SCALE GENOMIC DNA]</scope>
    <source>
        <strain evidence="2">DSM 21131 / NCTC 10133 / N29 / PG50</strain>
    </source>
</reference>